<reference evidence="1" key="1">
    <citation type="submission" date="2018-01" db="EMBL/GenBank/DDBJ databases">
        <authorList>
            <person name="Regsiter A."/>
            <person name="William W."/>
        </authorList>
    </citation>
    <scope>NUCLEOTIDE SEQUENCE</scope>
    <source>
        <strain evidence="1">TRIP AH-1</strain>
    </source>
</reference>
<organism evidence="1">
    <name type="scientific">uncultured Desulfobacterium sp</name>
    <dbReference type="NCBI Taxonomy" id="201089"/>
    <lineage>
        <taxon>Bacteria</taxon>
        <taxon>Pseudomonadati</taxon>
        <taxon>Thermodesulfobacteriota</taxon>
        <taxon>Desulfobacteria</taxon>
        <taxon>Desulfobacterales</taxon>
        <taxon>Desulfobacteriaceae</taxon>
        <taxon>Desulfobacterium</taxon>
        <taxon>environmental samples</taxon>
    </lineage>
</organism>
<dbReference type="AlphaFoldDB" id="A0A445MWK6"/>
<dbReference type="PANTHER" id="PTHR35866:SF1">
    <property type="entry name" value="YKGJ FAMILY CYSTEINE CLUSTER PROTEIN"/>
    <property type="match status" value="1"/>
</dbReference>
<evidence type="ECO:0008006" key="2">
    <source>
        <dbReference type="Google" id="ProtNLM"/>
    </source>
</evidence>
<dbReference type="Pfam" id="PF03692">
    <property type="entry name" value="CxxCxxCC"/>
    <property type="match status" value="1"/>
</dbReference>
<evidence type="ECO:0000313" key="1">
    <source>
        <dbReference type="EMBL" id="SPD73858.1"/>
    </source>
</evidence>
<gene>
    <name evidence="1" type="ORF">PITCH_A2030002</name>
</gene>
<name>A0A445MWK6_9BACT</name>
<protein>
    <recommendedName>
        <fullName evidence="2">YkgJ family cysteine cluster protein</fullName>
    </recommendedName>
</protein>
<dbReference type="EMBL" id="OJIN01000117">
    <property type="protein sequence ID" value="SPD73858.1"/>
    <property type="molecule type" value="Genomic_DNA"/>
</dbReference>
<dbReference type="PANTHER" id="PTHR35866">
    <property type="entry name" value="PUTATIVE-RELATED"/>
    <property type="match status" value="1"/>
</dbReference>
<dbReference type="InterPro" id="IPR005358">
    <property type="entry name" value="Puta_zinc/iron-chelating_dom"/>
</dbReference>
<accession>A0A445MWK6</accession>
<sequence>MRPERTHCIRCGQCCLRSSPSLQLQDIDLIRHGLIQKKDLYTIRVGELVWDNISSRPVINQEELIKVREKDSGRACIFYDEEEKACLIYEHRPSQCVALACRDDREFQRVFNGQRLNRKDIISDNILLDLIREHENRCGYNVLEKLAMSIEADGEKAVQGIMGIIRFDHQLRPLVSERLKIAPEEMAFVFGRPLTETIRMFGLKVIREPEGSFFLTIDRD</sequence>
<proteinExistence type="predicted"/>